<name>A0A7L4ICG3_SCOUM</name>
<evidence type="ECO:0000313" key="10">
    <source>
        <dbReference type="Proteomes" id="UP000539032"/>
    </source>
</evidence>
<comment type="subcellular location">
    <subcellularLocation>
        <location evidence="1">Nucleus</location>
    </subcellularLocation>
</comment>
<evidence type="ECO:0000256" key="7">
    <source>
        <dbReference type="PROSITE-ProRule" id="PRU00042"/>
    </source>
</evidence>
<dbReference type="EMBL" id="VZTL01073615">
    <property type="protein sequence ID" value="NXX62867.1"/>
    <property type="molecule type" value="Genomic_DNA"/>
</dbReference>
<keyword evidence="5" id="KW-0862">Zinc</keyword>
<keyword evidence="3" id="KW-0677">Repeat</keyword>
<feature type="non-terminal residue" evidence="9">
    <location>
        <position position="56"/>
    </location>
</feature>
<gene>
    <name evidence="9" type="primary">Znf629_5</name>
    <name evidence="9" type="ORF">SCOUMB_R03767</name>
</gene>
<dbReference type="AlphaFoldDB" id="A0A7L4ICG3"/>
<evidence type="ECO:0000259" key="8">
    <source>
        <dbReference type="PROSITE" id="PS50157"/>
    </source>
</evidence>
<dbReference type="InterPro" id="IPR036236">
    <property type="entry name" value="Znf_C2H2_sf"/>
</dbReference>
<dbReference type="GO" id="GO:0000981">
    <property type="term" value="F:DNA-binding transcription factor activity, RNA polymerase II-specific"/>
    <property type="evidence" value="ECO:0007669"/>
    <property type="project" value="TreeGrafter"/>
</dbReference>
<dbReference type="GO" id="GO:0000978">
    <property type="term" value="F:RNA polymerase II cis-regulatory region sequence-specific DNA binding"/>
    <property type="evidence" value="ECO:0007669"/>
    <property type="project" value="TreeGrafter"/>
</dbReference>
<dbReference type="FunFam" id="3.30.160.60:FF:002343">
    <property type="entry name" value="Zinc finger protein 33A"/>
    <property type="match status" value="1"/>
</dbReference>
<organism evidence="9 10">
    <name type="scientific">Scopus umbretta</name>
    <name type="common">Hammerkop</name>
    <dbReference type="NCBI Taxonomy" id="33581"/>
    <lineage>
        <taxon>Eukaryota</taxon>
        <taxon>Metazoa</taxon>
        <taxon>Chordata</taxon>
        <taxon>Craniata</taxon>
        <taxon>Vertebrata</taxon>
        <taxon>Euteleostomi</taxon>
        <taxon>Archelosauria</taxon>
        <taxon>Archosauria</taxon>
        <taxon>Dinosauria</taxon>
        <taxon>Saurischia</taxon>
        <taxon>Theropoda</taxon>
        <taxon>Coelurosauria</taxon>
        <taxon>Aves</taxon>
        <taxon>Neognathae</taxon>
        <taxon>Neoaves</taxon>
        <taxon>Aequornithes</taxon>
        <taxon>Pelecaniformes</taxon>
        <taxon>Scopidae</taxon>
        <taxon>Scopus</taxon>
    </lineage>
</organism>
<dbReference type="PANTHER" id="PTHR23226:SF416">
    <property type="entry name" value="FI01424P"/>
    <property type="match status" value="1"/>
</dbReference>
<evidence type="ECO:0000256" key="1">
    <source>
        <dbReference type="ARBA" id="ARBA00004123"/>
    </source>
</evidence>
<dbReference type="Pfam" id="PF00096">
    <property type="entry name" value="zf-C2H2"/>
    <property type="match status" value="1"/>
</dbReference>
<keyword evidence="4 7" id="KW-0863">Zinc-finger</keyword>
<dbReference type="Proteomes" id="UP000539032">
    <property type="component" value="Unassembled WGS sequence"/>
</dbReference>
<evidence type="ECO:0000256" key="2">
    <source>
        <dbReference type="ARBA" id="ARBA00022723"/>
    </source>
</evidence>
<dbReference type="SUPFAM" id="SSF57667">
    <property type="entry name" value="beta-beta-alpha zinc fingers"/>
    <property type="match status" value="1"/>
</dbReference>
<evidence type="ECO:0000256" key="3">
    <source>
        <dbReference type="ARBA" id="ARBA00022737"/>
    </source>
</evidence>
<accession>A0A7L4ICG3</accession>
<keyword evidence="10" id="KW-1185">Reference proteome</keyword>
<dbReference type="OrthoDB" id="6077919at2759"/>
<evidence type="ECO:0000256" key="5">
    <source>
        <dbReference type="ARBA" id="ARBA00022833"/>
    </source>
</evidence>
<feature type="domain" description="C2H2-type" evidence="8">
    <location>
        <begin position="21"/>
        <end position="48"/>
    </location>
</feature>
<dbReference type="PROSITE" id="PS00028">
    <property type="entry name" value="ZINC_FINGER_C2H2_1"/>
    <property type="match status" value="1"/>
</dbReference>
<dbReference type="GO" id="GO:0005634">
    <property type="term" value="C:nucleus"/>
    <property type="evidence" value="ECO:0007669"/>
    <property type="project" value="UniProtKB-SubCell"/>
</dbReference>
<dbReference type="PROSITE" id="PS50157">
    <property type="entry name" value="ZINC_FINGER_C2H2_2"/>
    <property type="match status" value="2"/>
</dbReference>
<proteinExistence type="predicted"/>
<protein>
    <submittedName>
        <fullName evidence="9">ZN629 protein</fullName>
    </submittedName>
</protein>
<evidence type="ECO:0000256" key="6">
    <source>
        <dbReference type="ARBA" id="ARBA00023242"/>
    </source>
</evidence>
<reference evidence="9 10" key="1">
    <citation type="submission" date="2020-02" db="EMBL/GenBank/DDBJ databases">
        <title>Bird 10,000 Genomes (B10K) Project - Family phase.</title>
        <authorList>
            <person name="Zhang G."/>
        </authorList>
    </citation>
    <scope>NUCLEOTIDE SEQUENCE [LARGE SCALE GENOMIC DNA]</scope>
    <source>
        <strain evidence="9">B10K-DU-002-70</strain>
        <tissue evidence="9">Muscle</tissue>
    </source>
</reference>
<dbReference type="InterPro" id="IPR013087">
    <property type="entry name" value="Znf_C2H2_type"/>
</dbReference>
<keyword evidence="6" id="KW-0539">Nucleus</keyword>
<evidence type="ECO:0000256" key="4">
    <source>
        <dbReference type="ARBA" id="ARBA00022771"/>
    </source>
</evidence>
<keyword evidence="2" id="KW-0479">Metal-binding</keyword>
<comment type="caution">
    <text evidence="9">The sequence shown here is derived from an EMBL/GenBank/DDBJ whole genome shotgun (WGS) entry which is preliminary data.</text>
</comment>
<feature type="domain" description="C2H2-type" evidence="8">
    <location>
        <begin position="1"/>
        <end position="20"/>
    </location>
</feature>
<dbReference type="Gene3D" id="3.30.160.60">
    <property type="entry name" value="Classic Zinc Finger"/>
    <property type="match status" value="2"/>
</dbReference>
<evidence type="ECO:0000313" key="9">
    <source>
        <dbReference type="EMBL" id="NXX62867.1"/>
    </source>
</evidence>
<dbReference type="GO" id="GO:0008270">
    <property type="term" value="F:zinc ion binding"/>
    <property type="evidence" value="ECO:0007669"/>
    <property type="project" value="UniProtKB-KW"/>
</dbReference>
<dbReference type="PANTHER" id="PTHR23226">
    <property type="entry name" value="ZINC FINGER AND SCAN DOMAIN-CONTAINING"/>
    <property type="match status" value="1"/>
</dbReference>
<feature type="non-terminal residue" evidence="9">
    <location>
        <position position="1"/>
    </location>
</feature>
<sequence length="56" mass="6194">GFVQSSELIQHQRSHSGEKPFACAECGKRFGHGATLAKHRRLHLGLQPHRCGDCGR</sequence>